<evidence type="ECO:0000313" key="1">
    <source>
        <dbReference type="EMBL" id="TQM58296.1"/>
    </source>
</evidence>
<accession>A0A543HIY8</accession>
<dbReference type="GO" id="GO:0016301">
    <property type="term" value="F:kinase activity"/>
    <property type="evidence" value="ECO:0007669"/>
    <property type="project" value="UniProtKB-KW"/>
</dbReference>
<organism evidence="1 2">
    <name type="scientific">Humibacillus xanthopallidus</name>
    <dbReference type="NCBI Taxonomy" id="412689"/>
    <lineage>
        <taxon>Bacteria</taxon>
        <taxon>Bacillati</taxon>
        <taxon>Actinomycetota</taxon>
        <taxon>Actinomycetes</taxon>
        <taxon>Micrococcales</taxon>
        <taxon>Intrasporangiaceae</taxon>
        <taxon>Humibacillus</taxon>
    </lineage>
</organism>
<dbReference type="AlphaFoldDB" id="A0A543HIY8"/>
<keyword evidence="1" id="KW-0808">Transferase</keyword>
<dbReference type="InterPro" id="IPR027417">
    <property type="entry name" value="P-loop_NTPase"/>
</dbReference>
<sequence>MWHQLTDPARRSDVEAVVALAAVAEPRCGATVVVAIDGPSGSGKTTLAKGVADALQALGTVEVVHMDLIFPGWDGLAEAPGLLTTQVLEPIAHGRPAAYRLWSWVRDEWQGTRAVEPSRFLVVEGCGCSVEPAGAYAAVRVFVEADRALRMERGIARDGEAYRPNWQRWAAQEAQLYAADGTRERADLVVDTSSL</sequence>
<dbReference type="RefSeq" id="WP_141845650.1">
    <property type="nucleotide sequence ID" value="NZ_VFPM01000003.1"/>
</dbReference>
<dbReference type="OrthoDB" id="3237545at2"/>
<evidence type="ECO:0000313" key="2">
    <source>
        <dbReference type="Proteomes" id="UP000316747"/>
    </source>
</evidence>
<gene>
    <name evidence="1" type="ORF">FBY41_3659</name>
</gene>
<dbReference type="SUPFAM" id="SSF52540">
    <property type="entry name" value="P-loop containing nucleoside triphosphate hydrolases"/>
    <property type="match status" value="1"/>
</dbReference>
<protein>
    <submittedName>
        <fullName evidence="1">Uridine kinase</fullName>
    </submittedName>
</protein>
<dbReference type="Gene3D" id="3.40.50.300">
    <property type="entry name" value="P-loop containing nucleotide triphosphate hydrolases"/>
    <property type="match status" value="1"/>
</dbReference>
<dbReference type="EMBL" id="VFPM01000003">
    <property type="protein sequence ID" value="TQM58296.1"/>
    <property type="molecule type" value="Genomic_DNA"/>
</dbReference>
<comment type="caution">
    <text evidence="1">The sequence shown here is derived from an EMBL/GenBank/DDBJ whole genome shotgun (WGS) entry which is preliminary data.</text>
</comment>
<reference evidence="1 2" key="1">
    <citation type="submission" date="2019-06" db="EMBL/GenBank/DDBJ databases">
        <title>Genome sequencing of plant associated microbes to promote plant fitness in Sorghum bicolor and Oryza sativa.</title>
        <authorList>
            <person name="Coleman-Derr D."/>
        </authorList>
    </citation>
    <scope>NUCLEOTIDE SEQUENCE [LARGE SCALE GENOMIC DNA]</scope>
    <source>
        <strain evidence="1 2">KV-663</strain>
    </source>
</reference>
<keyword evidence="2" id="KW-1185">Reference proteome</keyword>
<name>A0A543HIY8_9MICO</name>
<keyword evidence="1" id="KW-0418">Kinase</keyword>
<proteinExistence type="predicted"/>
<dbReference type="Proteomes" id="UP000316747">
    <property type="component" value="Unassembled WGS sequence"/>
</dbReference>